<dbReference type="PANTHER" id="PTHR43252:SF7">
    <property type="entry name" value="TRANSCRIPTIONAL REGULATOR YQJI"/>
    <property type="match status" value="1"/>
</dbReference>
<evidence type="ECO:0000259" key="1">
    <source>
        <dbReference type="Pfam" id="PF03551"/>
    </source>
</evidence>
<dbReference type="Pfam" id="PF03551">
    <property type="entry name" value="PadR"/>
    <property type="match status" value="1"/>
</dbReference>
<dbReference type="InterPro" id="IPR036390">
    <property type="entry name" value="WH_DNA-bd_sf"/>
</dbReference>
<protein>
    <submittedName>
        <fullName evidence="2">PadR family transcriptional regulator</fullName>
    </submittedName>
</protein>
<gene>
    <name evidence="2" type="ORF">GCM10025780_34920</name>
</gene>
<dbReference type="InterPro" id="IPR036388">
    <property type="entry name" value="WH-like_DNA-bd_sf"/>
</dbReference>
<feature type="domain" description="Transcription regulator PadR N-terminal" evidence="1">
    <location>
        <begin position="13"/>
        <end position="84"/>
    </location>
</feature>
<proteinExistence type="predicted"/>
<dbReference type="Proteomes" id="UP001501295">
    <property type="component" value="Unassembled WGS sequence"/>
</dbReference>
<dbReference type="EMBL" id="BAABLM010000011">
    <property type="protein sequence ID" value="GAA4685525.1"/>
    <property type="molecule type" value="Genomic_DNA"/>
</dbReference>
<evidence type="ECO:0000313" key="2">
    <source>
        <dbReference type="EMBL" id="GAA4685525.1"/>
    </source>
</evidence>
<dbReference type="RefSeq" id="WP_345377224.1">
    <property type="nucleotide sequence ID" value="NZ_BAABLM010000011.1"/>
</dbReference>
<sequence length="188" mass="21189">MSSIRLFILDAFAREGEMHGHQLRLLAEKEHVHNWTDITVGAIYGAIKRLAADGLLEVVRTEREGNFPERHVYAITDAGLVQLASIRTAGLVEVTVKPDPFDLALARIDPERLDELPGTLQTRRARLLGLLDESVESFEAARPHLTYTESRVLSHRQHRIRSEIEWLDSIIADLPAIVADETDRLRAS</sequence>
<evidence type="ECO:0000313" key="3">
    <source>
        <dbReference type="Proteomes" id="UP001501295"/>
    </source>
</evidence>
<reference evidence="3" key="1">
    <citation type="journal article" date="2019" name="Int. J. Syst. Evol. Microbiol.">
        <title>The Global Catalogue of Microorganisms (GCM) 10K type strain sequencing project: providing services to taxonomists for standard genome sequencing and annotation.</title>
        <authorList>
            <consortium name="The Broad Institute Genomics Platform"/>
            <consortium name="The Broad Institute Genome Sequencing Center for Infectious Disease"/>
            <person name="Wu L."/>
            <person name="Ma J."/>
        </authorList>
    </citation>
    <scope>NUCLEOTIDE SEQUENCE [LARGE SCALE GENOMIC DNA]</scope>
    <source>
        <strain evidence="3">JCM 18956</strain>
    </source>
</reference>
<name>A0ABP8WBM0_9MICO</name>
<keyword evidence="3" id="KW-1185">Reference proteome</keyword>
<accession>A0ABP8WBM0</accession>
<comment type="caution">
    <text evidence="2">The sequence shown here is derived from an EMBL/GenBank/DDBJ whole genome shotgun (WGS) entry which is preliminary data.</text>
</comment>
<dbReference type="InterPro" id="IPR005149">
    <property type="entry name" value="Tscrpt_reg_PadR_N"/>
</dbReference>
<dbReference type="Gene3D" id="1.10.10.10">
    <property type="entry name" value="Winged helix-like DNA-binding domain superfamily/Winged helix DNA-binding domain"/>
    <property type="match status" value="1"/>
</dbReference>
<dbReference type="PANTHER" id="PTHR43252">
    <property type="entry name" value="TRANSCRIPTIONAL REGULATOR YQJI"/>
    <property type="match status" value="1"/>
</dbReference>
<organism evidence="2 3">
    <name type="scientific">Frondihabitans cladoniiphilus</name>
    <dbReference type="NCBI Taxonomy" id="715785"/>
    <lineage>
        <taxon>Bacteria</taxon>
        <taxon>Bacillati</taxon>
        <taxon>Actinomycetota</taxon>
        <taxon>Actinomycetes</taxon>
        <taxon>Micrococcales</taxon>
        <taxon>Microbacteriaceae</taxon>
        <taxon>Frondihabitans</taxon>
    </lineage>
</organism>
<dbReference type="SUPFAM" id="SSF46785">
    <property type="entry name" value="Winged helix' DNA-binding domain"/>
    <property type="match status" value="1"/>
</dbReference>